<proteinExistence type="predicted"/>
<organism evidence="5 6">
    <name type="scientific">Pseudonocardia eucalypti</name>
    <dbReference type="NCBI Taxonomy" id="648755"/>
    <lineage>
        <taxon>Bacteria</taxon>
        <taxon>Bacillati</taxon>
        <taxon>Actinomycetota</taxon>
        <taxon>Actinomycetes</taxon>
        <taxon>Pseudonocardiales</taxon>
        <taxon>Pseudonocardiaceae</taxon>
        <taxon>Pseudonocardia</taxon>
    </lineage>
</organism>
<dbReference type="EMBL" id="BAABJP010000003">
    <property type="protein sequence ID" value="GAA5147643.1"/>
    <property type="molecule type" value="Genomic_DNA"/>
</dbReference>
<evidence type="ECO:0000256" key="1">
    <source>
        <dbReference type="ARBA" id="ARBA00023015"/>
    </source>
</evidence>
<evidence type="ECO:0000256" key="2">
    <source>
        <dbReference type="ARBA" id="ARBA00023125"/>
    </source>
</evidence>
<keyword evidence="6" id="KW-1185">Reference proteome</keyword>
<dbReference type="Pfam" id="PF12833">
    <property type="entry name" value="HTH_18"/>
    <property type="match status" value="1"/>
</dbReference>
<dbReference type="Gene3D" id="1.10.10.60">
    <property type="entry name" value="Homeodomain-like"/>
    <property type="match status" value="1"/>
</dbReference>
<evidence type="ECO:0000256" key="3">
    <source>
        <dbReference type="ARBA" id="ARBA00023163"/>
    </source>
</evidence>
<gene>
    <name evidence="5" type="ORF">GCM10023321_08750</name>
</gene>
<feature type="domain" description="HTH araC/xylS-type" evidence="4">
    <location>
        <begin position="158"/>
        <end position="260"/>
    </location>
</feature>
<dbReference type="RefSeq" id="WP_185064844.1">
    <property type="nucleotide sequence ID" value="NZ_BAABJP010000003.1"/>
</dbReference>
<dbReference type="PROSITE" id="PS01124">
    <property type="entry name" value="HTH_ARAC_FAMILY_2"/>
    <property type="match status" value="1"/>
</dbReference>
<dbReference type="SMART" id="SM00342">
    <property type="entry name" value="HTH_ARAC"/>
    <property type="match status" value="1"/>
</dbReference>
<dbReference type="Pfam" id="PF20240">
    <property type="entry name" value="DUF6597"/>
    <property type="match status" value="1"/>
</dbReference>
<dbReference type="PANTHER" id="PTHR46796">
    <property type="entry name" value="HTH-TYPE TRANSCRIPTIONAL ACTIVATOR RHAS-RELATED"/>
    <property type="match status" value="1"/>
</dbReference>
<dbReference type="PANTHER" id="PTHR46796:SF15">
    <property type="entry name" value="BLL1074 PROTEIN"/>
    <property type="match status" value="1"/>
</dbReference>
<keyword evidence="2" id="KW-0238">DNA-binding</keyword>
<name>A0ABP9PJD6_9PSEU</name>
<reference evidence="6" key="1">
    <citation type="journal article" date="2019" name="Int. J. Syst. Evol. Microbiol.">
        <title>The Global Catalogue of Microorganisms (GCM) 10K type strain sequencing project: providing services to taxonomists for standard genome sequencing and annotation.</title>
        <authorList>
            <consortium name="The Broad Institute Genomics Platform"/>
            <consortium name="The Broad Institute Genome Sequencing Center for Infectious Disease"/>
            <person name="Wu L."/>
            <person name="Ma J."/>
        </authorList>
    </citation>
    <scope>NUCLEOTIDE SEQUENCE [LARGE SCALE GENOMIC DNA]</scope>
    <source>
        <strain evidence="6">JCM 18303</strain>
    </source>
</reference>
<dbReference type="InterPro" id="IPR046532">
    <property type="entry name" value="DUF6597"/>
</dbReference>
<dbReference type="InterPro" id="IPR009057">
    <property type="entry name" value="Homeodomain-like_sf"/>
</dbReference>
<dbReference type="InterPro" id="IPR018060">
    <property type="entry name" value="HTH_AraC"/>
</dbReference>
<protein>
    <submittedName>
        <fullName evidence="5">Helix-turn-helix domain-containing protein</fullName>
    </submittedName>
</protein>
<evidence type="ECO:0000313" key="5">
    <source>
        <dbReference type="EMBL" id="GAA5147643.1"/>
    </source>
</evidence>
<keyword evidence="3" id="KW-0804">Transcription</keyword>
<dbReference type="InterPro" id="IPR050204">
    <property type="entry name" value="AraC_XylS_family_regulators"/>
</dbReference>
<dbReference type="SUPFAM" id="SSF46689">
    <property type="entry name" value="Homeodomain-like"/>
    <property type="match status" value="1"/>
</dbReference>
<evidence type="ECO:0000259" key="4">
    <source>
        <dbReference type="PROSITE" id="PS01124"/>
    </source>
</evidence>
<keyword evidence="1" id="KW-0805">Transcription regulation</keyword>
<dbReference type="Proteomes" id="UP001428817">
    <property type="component" value="Unassembled WGS sequence"/>
</dbReference>
<comment type="caution">
    <text evidence="5">The sequence shown here is derived from an EMBL/GenBank/DDBJ whole genome shotgun (WGS) entry which is preliminary data.</text>
</comment>
<evidence type="ECO:0000313" key="6">
    <source>
        <dbReference type="Proteomes" id="UP001428817"/>
    </source>
</evidence>
<accession>A0ABP9PJD6</accession>
<sequence>MDASVNWVGHSPHPALRGHIRRITGFRERTAGLVYRREVPTDTITLILSLGDPIRISSDTGAGTFTAFLAGLHEIPVHTEHDGTLRCMQIDLSPLGAYRLLGLPMTELTDVVVGPGQLTLPGWPDLGERLAAQPDWPARFELAERTLFGWAERGRAADPEVRWAWGQLARSHGAAPVGALASEVGWSRRHFTDRFRRQVGLPPKPAAQVLRFRHALHLLGSPGAGSIADVAARAGYADHSHLAREVRRLTGLTPSELLAEQAPEGAYPPD</sequence>